<gene>
    <name evidence="3" type="ORF">HKK74_01510</name>
</gene>
<dbReference type="RefSeq" id="WP_187241088.1">
    <property type="nucleotide sequence ID" value="NZ_BAAAOK010000011.1"/>
</dbReference>
<dbReference type="Pfam" id="PF04149">
    <property type="entry name" value="DUF397"/>
    <property type="match status" value="1"/>
</dbReference>
<keyword evidence="4" id="KW-1185">Reference proteome</keyword>
<evidence type="ECO:0000256" key="1">
    <source>
        <dbReference type="SAM" id="MobiDB-lite"/>
    </source>
</evidence>
<feature type="domain" description="DUF397" evidence="2">
    <location>
        <begin position="6"/>
        <end position="59"/>
    </location>
</feature>
<sequence length="66" mass="7012">MDMSAAQWRKSSRSGAEGGQCVEVAGLGPSIAVRDSKNPGGAKLTFDAADWRAFVHRVKASEHDLP</sequence>
<name>A0ABR7LH85_9ACTN</name>
<reference evidence="3 4" key="1">
    <citation type="submission" date="2020-06" db="EMBL/GenBank/DDBJ databases">
        <title>Actinomadura xiongansis sp. nov., isolated from soil of Baiyangdian.</title>
        <authorList>
            <person name="Zhang X."/>
        </authorList>
    </citation>
    <scope>NUCLEOTIDE SEQUENCE [LARGE SCALE GENOMIC DNA]</scope>
    <source>
        <strain evidence="3 4">HBUM206468</strain>
    </source>
</reference>
<proteinExistence type="predicted"/>
<comment type="caution">
    <text evidence="3">The sequence shown here is derived from an EMBL/GenBank/DDBJ whole genome shotgun (WGS) entry which is preliminary data.</text>
</comment>
<organism evidence="3 4">
    <name type="scientific">Actinomadura alba</name>
    <dbReference type="NCBI Taxonomy" id="406431"/>
    <lineage>
        <taxon>Bacteria</taxon>
        <taxon>Bacillati</taxon>
        <taxon>Actinomycetota</taxon>
        <taxon>Actinomycetes</taxon>
        <taxon>Streptosporangiales</taxon>
        <taxon>Thermomonosporaceae</taxon>
        <taxon>Actinomadura</taxon>
    </lineage>
</organism>
<dbReference type="EMBL" id="JABVEC010000001">
    <property type="protein sequence ID" value="MBC6464181.1"/>
    <property type="molecule type" value="Genomic_DNA"/>
</dbReference>
<evidence type="ECO:0000313" key="4">
    <source>
        <dbReference type="Proteomes" id="UP000805614"/>
    </source>
</evidence>
<protein>
    <submittedName>
        <fullName evidence="3">DUF397 domain-containing protein</fullName>
    </submittedName>
</protein>
<dbReference type="InterPro" id="IPR007278">
    <property type="entry name" value="DUF397"/>
</dbReference>
<evidence type="ECO:0000313" key="3">
    <source>
        <dbReference type="EMBL" id="MBC6464181.1"/>
    </source>
</evidence>
<evidence type="ECO:0000259" key="2">
    <source>
        <dbReference type="Pfam" id="PF04149"/>
    </source>
</evidence>
<feature type="region of interest" description="Disordered" evidence="1">
    <location>
        <begin position="1"/>
        <end position="20"/>
    </location>
</feature>
<dbReference type="Proteomes" id="UP000805614">
    <property type="component" value="Unassembled WGS sequence"/>
</dbReference>
<accession>A0ABR7LH85</accession>